<dbReference type="InParanoid" id="A0A7J7CR87"/>
<proteinExistence type="predicted"/>
<evidence type="ECO:0000313" key="1">
    <source>
        <dbReference type="EMBL" id="KAF5736518.1"/>
    </source>
</evidence>
<dbReference type="Proteomes" id="UP000593562">
    <property type="component" value="Unassembled WGS sequence"/>
</dbReference>
<accession>A0A7J7CR87</accession>
<keyword evidence="2" id="KW-1185">Reference proteome</keyword>
<sequence>MGRSSGISSIAAVGVFFRTGTMIKTTESELLHLLLAPVPNAKSSANIFSSRRIVIGMRFGGDESGGG</sequence>
<comment type="caution">
    <text evidence="1">The sequence shown here is derived from an EMBL/GenBank/DDBJ whole genome shotgun (WGS) entry which is preliminary data.</text>
</comment>
<organism evidence="1 2">
    <name type="scientific">Tripterygium wilfordii</name>
    <name type="common">Thunder God vine</name>
    <dbReference type="NCBI Taxonomy" id="458696"/>
    <lineage>
        <taxon>Eukaryota</taxon>
        <taxon>Viridiplantae</taxon>
        <taxon>Streptophyta</taxon>
        <taxon>Embryophyta</taxon>
        <taxon>Tracheophyta</taxon>
        <taxon>Spermatophyta</taxon>
        <taxon>Magnoliopsida</taxon>
        <taxon>eudicotyledons</taxon>
        <taxon>Gunneridae</taxon>
        <taxon>Pentapetalae</taxon>
        <taxon>rosids</taxon>
        <taxon>fabids</taxon>
        <taxon>Celastrales</taxon>
        <taxon>Celastraceae</taxon>
        <taxon>Tripterygium</taxon>
    </lineage>
</organism>
<gene>
    <name evidence="1" type="ORF">HS088_TW14G00662</name>
</gene>
<reference evidence="1 2" key="1">
    <citation type="journal article" date="2020" name="Nat. Commun.">
        <title>Genome of Tripterygium wilfordii and identification of cytochrome P450 involved in triptolide biosynthesis.</title>
        <authorList>
            <person name="Tu L."/>
            <person name="Su P."/>
            <person name="Zhang Z."/>
            <person name="Gao L."/>
            <person name="Wang J."/>
            <person name="Hu T."/>
            <person name="Zhou J."/>
            <person name="Zhang Y."/>
            <person name="Zhao Y."/>
            <person name="Liu Y."/>
            <person name="Song Y."/>
            <person name="Tong Y."/>
            <person name="Lu Y."/>
            <person name="Yang J."/>
            <person name="Xu C."/>
            <person name="Jia M."/>
            <person name="Peters R.J."/>
            <person name="Huang L."/>
            <person name="Gao W."/>
        </authorList>
    </citation>
    <scope>NUCLEOTIDE SEQUENCE [LARGE SCALE GENOMIC DNA]</scope>
    <source>
        <strain evidence="2">cv. XIE 37</strain>
        <tissue evidence="1">Leaf</tissue>
    </source>
</reference>
<dbReference type="EMBL" id="JAAARO010000014">
    <property type="protein sequence ID" value="KAF5736518.1"/>
    <property type="molecule type" value="Genomic_DNA"/>
</dbReference>
<dbReference type="AlphaFoldDB" id="A0A7J7CR87"/>
<name>A0A7J7CR87_TRIWF</name>
<evidence type="ECO:0000313" key="2">
    <source>
        <dbReference type="Proteomes" id="UP000593562"/>
    </source>
</evidence>
<protein>
    <submittedName>
        <fullName evidence="1">Uncharacterized protein</fullName>
    </submittedName>
</protein>